<organism evidence="14 15">
    <name type="scientific">Chamaesiphon minutus (strain ATCC 27169 / PCC 6605)</name>
    <dbReference type="NCBI Taxonomy" id="1173020"/>
    <lineage>
        <taxon>Bacteria</taxon>
        <taxon>Bacillati</taxon>
        <taxon>Cyanobacteriota</taxon>
        <taxon>Cyanophyceae</taxon>
        <taxon>Gomontiellales</taxon>
        <taxon>Chamaesiphonaceae</taxon>
        <taxon>Chamaesiphon</taxon>
    </lineage>
</organism>
<protein>
    <recommendedName>
        <fullName evidence="11">DNA polymerase III subunit gamma/tau</fullName>
        <ecNumber evidence="11">2.7.7.7</ecNumber>
    </recommendedName>
</protein>
<evidence type="ECO:0000256" key="12">
    <source>
        <dbReference type="SAM" id="MobiDB-lite"/>
    </source>
</evidence>
<evidence type="ECO:0000256" key="2">
    <source>
        <dbReference type="ARBA" id="ARBA00022679"/>
    </source>
</evidence>
<dbReference type="Pfam" id="PF13177">
    <property type="entry name" value="DNA_pol3_delta2"/>
    <property type="match status" value="1"/>
</dbReference>
<dbReference type="InterPro" id="IPR022754">
    <property type="entry name" value="DNA_pol_III_gamma-3"/>
</dbReference>
<dbReference type="PANTHER" id="PTHR11669">
    <property type="entry name" value="REPLICATION FACTOR C / DNA POLYMERASE III GAMMA-TAU SUBUNIT"/>
    <property type="match status" value="1"/>
</dbReference>
<feature type="domain" description="AAA+ ATPase" evidence="13">
    <location>
        <begin position="37"/>
        <end position="181"/>
    </location>
</feature>
<dbReference type="Pfam" id="PF12169">
    <property type="entry name" value="DNA_pol3_gamma3"/>
    <property type="match status" value="1"/>
</dbReference>
<evidence type="ECO:0000256" key="1">
    <source>
        <dbReference type="ARBA" id="ARBA00006360"/>
    </source>
</evidence>
<keyword evidence="9 11" id="KW-0239">DNA-directed DNA polymerase</keyword>
<sequence length="706" mass="75874">MAYIPLHHKYRPQTFADLVGQEAISTTLTNALRLEKIAPAYLFTGPRGTGKTSSARILAKSLNCMASDVPTAQPCGKCETCSAIAVGAALDIIEIDAASNTGVDNIRELIERAQYAPVQCRYKVYIIDECHMLTTAAFNSLLKTLEEPPDRVVFVLATTDPQRVLPTIISRCQRFDYRRIPVEAMVKHLTYIAGNESIEIDAASIKLIAQIAQGGLRDAESLLDRLSLLSGEITPDRVYDAIGSVPERDLLDILQSIDRADPEQLLDRTRQILERGKEPLTVLQNLAGCYRDLTIAKTAPQRADLVALTSESWTELAKIAKTWQLSQILTGQKHLKDSEIQLKHTTQPQLWLEIAILGLLELKQRSASTPPSVAAIPAGTIATPTAPTVTSQPAQQPMATLPEQGHKIPPPAAIAAPANAIATEDITATWERVLQQLLPASRDLFKPFGTLISISEAQAVVAMKSSTMQTIAAGKVPELAKVFSNMFGRSIAVKLEVLGKSQPQSSSLSPTPSPAAPPPVESPPVPVVTTPPPPVEPPPVPAIAAPPPVEPAPASAVTSPPPVEFRPAPATPLPVETPSDRAVLSPPDAGEDIIDNAMADDFTDDDEDLPESTIDLQPLAPARVELLDALSLPSSSAPADLFAESTDFAEPPDSIDLERAANSSADEPEEPEIDLELDLATNNVVKLFNGEIIDRGRELFDRIVNN</sequence>
<evidence type="ECO:0000256" key="7">
    <source>
        <dbReference type="ARBA" id="ARBA00022833"/>
    </source>
</evidence>
<dbReference type="Pfam" id="PF22608">
    <property type="entry name" value="DNAX_ATPase_lid"/>
    <property type="match status" value="1"/>
</dbReference>
<dbReference type="eggNOG" id="COG2812">
    <property type="taxonomic scope" value="Bacteria"/>
</dbReference>
<dbReference type="FunFam" id="3.40.50.300:FF:000014">
    <property type="entry name" value="DNA polymerase III subunit gamma/tau"/>
    <property type="match status" value="1"/>
</dbReference>
<dbReference type="Gene3D" id="3.40.50.300">
    <property type="entry name" value="P-loop containing nucleotide triphosphate hydrolases"/>
    <property type="match status" value="1"/>
</dbReference>
<comment type="catalytic activity">
    <reaction evidence="10 11">
        <text>DNA(n) + a 2'-deoxyribonucleoside 5'-triphosphate = DNA(n+1) + diphosphate</text>
        <dbReference type="Rhea" id="RHEA:22508"/>
        <dbReference type="Rhea" id="RHEA-COMP:17339"/>
        <dbReference type="Rhea" id="RHEA-COMP:17340"/>
        <dbReference type="ChEBI" id="CHEBI:33019"/>
        <dbReference type="ChEBI" id="CHEBI:61560"/>
        <dbReference type="ChEBI" id="CHEBI:173112"/>
        <dbReference type="EC" id="2.7.7.7"/>
    </reaction>
</comment>
<evidence type="ECO:0000256" key="5">
    <source>
        <dbReference type="ARBA" id="ARBA00022723"/>
    </source>
</evidence>
<dbReference type="InterPro" id="IPR050238">
    <property type="entry name" value="DNA_Rep/Repair_Clamp_Loader"/>
</dbReference>
<evidence type="ECO:0000256" key="11">
    <source>
        <dbReference type="RuleBase" id="RU364063"/>
    </source>
</evidence>
<dbReference type="GO" id="GO:0009360">
    <property type="term" value="C:DNA polymerase III complex"/>
    <property type="evidence" value="ECO:0007669"/>
    <property type="project" value="InterPro"/>
</dbReference>
<feature type="region of interest" description="Disordered" evidence="12">
    <location>
        <begin position="636"/>
        <end position="676"/>
    </location>
</feature>
<dbReference type="GO" id="GO:0003677">
    <property type="term" value="F:DNA binding"/>
    <property type="evidence" value="ECO:0007669"/>
    <property type="project" value="InterPro"/>
</dbReference>
<dbReference type="GO" id="GO:0006261">
    <property type="term" value="P:DNA-templated DNA replication"/>
    <property type="evidence" value="ECO:0007669"/>
    <property type="project" value="TreeGrafter"/>
</dbReference>
<dbReference type="EMBL" id="CP003600">
    <property type="protein sequence ID" value="AFY96693.1"/>
    <property type="molecule type" value="Genomic_DNA"/>
</dbReference>
<dbReference type="RefSeq" id="WP_015162768.1">
    <property type="nucleotide sequence ID" value="NC_019697.1"/>
</dbReference>
<feature type="compositionally biased region" description="Pro residues" evidence="12">
    <location>
        <begin position="511"/>
        <end position="551"/>
    </location>
</feature>
<feature type="compositionally biased region" description="Acidic residues" evidence="12">
    <location>
        <begin position="666"/>
        <end position="676"/>
    </location>
</feature>
<dbReference type="KEGG" id="cmp:Cha6605_5842"/>
<keyword evidence="7" id="KW-0862">Zinc</keyword>
<evidence type="ECO:0000256" key="3">
    <source>
        <dbReference type="ARBA" id="ARBA00022695"/>
    </source>
</evidence>
<dbReference type="GO" id="GO:0046872">
    <property type="term" value="F:metal ion binding"/>
    <property type="evidence" value="ECO:0007669"/>
    <property type="project" value="UniProtKB-KW"/>
</dbReference>
<dbReference type="InterPro" id="IPR045085">
    <property type="entry name" value="HLD_clamp_pol_III_gamma_tau"/>
</dbReference>
<dbReference type="EC" id="2.7.7.7" evidence="11"/>
<dbReference type="GO" id="GO:0003887">
    <property type="term" value="F:DNA-directed DNA polymerase activity"/>
    <property type="evidence" value="ECO:0007669"/>
    <property type="project" value="UniProtKB-KW"/>
</dbReference>
<dbReference type="Proteomes" id="UP000010366">
    <property type="component" value="Chromosome"/>
</dbReference>
<gene>
    <name evidence="11" type="primary">dnaX</name>
    <name evidence="14" type="ORF">Cha6605_5842</name>
</gene>
<dbReference type="PANTHER" id="PTHR11669:SF0">
    <property type="entry name" value="PROTEIN STICHEL-LIKE 2"/>
    <property type="match status" value="1"/>
</dbReference>
<evidence type="ECO:0000259" key="13">
    <source>
        <dbReference type="SMART" id="SM00382"/>
    </source>
</evidence>
<evidence type="ECO:0000256" key="8">
    <source>
        <dbReference type="ARBA" id="ARBA00022840"/>
    </source>
</evidence>
<dbReference type="NCBIfam" id="NF004046">
    <property type="entry name" value="PRK05563.1"/>
    <property type="match status" value="1"/>
</dbReference>
<dbReference type="InterPro" id="IPR027417">
    <property type="entry name" value="P-loop_NTPase"/>
</dbReference>
<dbReference type="Gene3D" id="1.20.272.10">
    <property type="match status" value="1"/>
</dbReference>
<dbReference type="HOGENOM" id="CLU_006229_2_1_3"/>
<keyword evidence="4 11" id="KW-0235">DNA replication</keyword>
<feature type="region of interest" description="Disordered" evidence="12">
    <location>
        <begin position="502"/>
        <end position="563"/>
    </location>
</feature>
<keyword evidence="6 11" id="KW-0547">Nucleotide-binding</keyword>
<dbReference type="GO" id="GO:0005524">
    <property type="term" value="F:ATP binding"/>
    <property type="evidence" value="ECO:0007669"/>
    <property type="project" value="UniProtKB-KW"/>
</dbReference>
<keyword evidence="2 11" id="KW-0808">Transferase</keyword>
<dbReference type="SUPFAM" id="SSF52540">
    <property type="entry name" value="P-loop containing nucleoside triphosphate hydrolases"/>
    <property type="match status" value="1"/>
</dbReference>
<dbReference type="CDD" id="cd00009">
    <property type="entry name" value="AAA"/>
    <property type="match status" value="1"/>
</dbReference>
<dbReference type="InterPro" id="IPR003593">
    <property type="entry name" value="AAA+_ATPase"/>
</dbReference>
<comment type="similarity">
    <text evidence="1 11">Belongs to the DnaX/STICHEL family.</text>
</comment>
<keyword evidence="5" id="KW-0479">Metal-binding</keyword>
<comment type="subunit">
    <text evidence="11">DNA polymerase III contains a core (composed of alpha, epsilon and theta chains) that associates with a tau subunit. This core dimerizes to form the POLIII' complex. PolIII' associates with the gamma complex (composed of gamma, delta, delta', psi and chi chains) and with the beta chain to form the complete DNA polymerase III complex.</text>
</comment>
<dbReference type="SMART" id="SM00382">
    <property type="entry name" value="AAA"/>
    <property type="match status" value="1"/>
</dbReference>
<reference evidence="14 15" key="1">
    <citation type="submission" date="2012-05" db="EMBL/GenBank/DDBJ databases">
        <title>Finished chromosome of genome of Chamaesiphon sp. PCC 6605.</title>
        <authorList>
            <consortium name="US DOE Joint Genome Institute"/>
            <person name="Gugger M."/>
            <person name="Coursin T."/>
            <person name="Rippka R."/>
            <person name="Tandeau De Marsac N."/>
            <person name="Huntemann M."/>
            <person name="Wei C.-L."/>
            <person name="Han J."/>
            <person name="Detter J.C."/>
            <person name="Han C."/>
            <person name="Tapia R."/>
            <person name="Chen A."/>
            <person name="Kyrpides N."/>
            <person name="Mavromatis K."/>
            <person name="Markowitz V."/>
            <person name="Szeto E."/>
            <person name="Ivanova N."/>
            <person name="Pagani I."/>
            <person name="Pati A."/>
            <person name="Goodwin L."/>
            <person name="Nordberg H.P."/>
            <person name="Cantor M.N."/>
            <person name="Hua S.X."/>
            <person name="Woyke T."/>
            <person name="Kerfeld C.A."/>
        </authorList>
    </citation>
    <scope>NUCLEOTIDE SEQUENCE [LARGE SCALE GENOMIC DNA]</scope>
    <source>
        <strain evidence="15">ATCC 27169 / PCC 6605</strain>
    </source>
</reference>
<dbReference type="AlphaFoldDB" id="K9UPS5"/>
<keyword evidence="8 11" id="KW-0067">ATP-binding</keyword>
<comment type="function">
    <text evidence="11">DNA polymerase III is a complex, multichain enzyme responsible for most of the replicative synthesis in bacteria. This DNA polymerase also exhibits 3' to 5' exonuclease activity.</text>
</comment>
<keyword evidence="3 11" id="KW-0548">Nucleotidyltransferase</keyword>
<dbReference type="Gene3D" id="1.10.8.60">
    <property type="match status" value="1"/>
</dbReference>
<evidence type="ECO:0000256" key="4">
    <source>
        <dbReference type="ARBA" id="ARBA00022705"/>
    </source>
</evidence>
<keyword evidence="15" id="KW-1185">Reference proteome</keyword>
<evidence type="ECO:0000256" key="10">
    <source>
        <dbReference type="ARBA" id="ARBA00049244"/>
    </source>
</evidence>
<evidence type="ECO:0000313" key="15">
    <source>
        <dbReference type="Proteomes" id="UP000010366"/>
    </source>
</evidence>
<evidence type="ECO:0000313" key="14">
    <source>
        <dbReference type="EMBL" id="AFY96693.1"/>
    </source>
</evidence>
<dbReference type="InterPro" id="IPR012763">
    <property type="entry name" value="DNA_pol_III_sug/sutau_N"/>
</dbReference>
<dbReference type="NCBIfam" id="NF011510">
    <property type="entry name" value="PRK14948.1"/>
    <property type="match status" value="1"/>
</dbReference>
<dbReference type="NCBIfam" id="TIGR02397">
    <property type="entry name" value="dnaX_nterm"/>
    <property type="match status" value="1"/>
</dbReference>
<dbReference type="SUPFAM" id="SSF48019">
    <property type="entry name" value="post-AAA+ oligomerization domain-like"/>
    <property type="match status" value="1"/>
</dbReference>
<dbReference type="InterPro" id="IPR008921">
    <property type="entry name" value="DNA_pol3_clamp-load_cplx_C"/>
</dbReference>
<name>K9UPS5_CHAP6</name>
<proteinExistence type="inferred from homology"/>
<evidence type="ECO:0000256" key="6">
    <source>
        <dbReference type="ARBA" id="ARBA00022741"/>
    </source>
</evidence>
<evidence type="ECO:0000256" key="9">
    <source>
        <dbReference type="ARBA" id="ARBA00022932"/>
    </source>
</evidence>
<dbReference type="STRING" id="1173020.Cha6605_5842"/>
<dbReference type="PATRIC" id="fig|1173020.3.peg.6722"/>
<dbReference type="OrthoDB" id="9810148at2"/>
<accession>K9UPS5</accession>